<keyword evidence="3" id="KW-0812">Transmembrane</keyword>
<keyword evidence="6" id="KW-1185">Reference proteome</keyword>
<comment type="caution">
    <text evidence="5">The sequence shown here is derived from an EMBL/GenBank/DDBJ whole genome shotgun (WGS) entry which is preliminary data.</text>
</comment>
<dbReference type="InterPro" id="IPR041916">
    <property type="entry name" value="Anti_sigma_zinc_sf"/>
</dbReference>
<dbReference type="EMBL" id="JBHTLX010000023">
    <property type="protein sequence ID" value="MFD1249782.1"/>
    <property type="molecule type" value="Genomic_DNA"/>
</dbReference>
<dbReference type="InterPro" id="IPR027383">
    <property type="entry name" value="Znf_put"/>
</dbReference>
<evidence type="ECO:0000256" key="3">
    <source>
        <dbReference type="SAM" id="Phobius"/>
    </source>
</evidence>
<dbReference type="Gene3D" id="1.10.10.1320">
    <property type="entry name" value="Anti-sigma factor, zinc-finger domain"/>
    <property type="match status" value="1"/>
</dbReference>
<dbReference type="Pfam" id="PF13490">
    <property type="entry name" value="zf-HC2"/>
    <property type="match status" value="1"/>
</dbReference>
<keyword evidence="3" id="KW-0472">Membrane</keyword>
<keyword evidence="1" id="KW-0805">Transcription regulation</keyword>
<dbReference type="Proteomes" id="UP001597229">
    <property type="component" value="Unassembled WGS sequence"/>
</dbReference>
<sequence>MSDPYADWDGAYVLGALSSAERREYEEHVDGCARCAAALAELGMLPGLLRLVPDEDGAAYLDAEPAPPPVAPAVPVPHRRPRRRVRLLAAAAAVVVVGGVGAGVVVADRNEPPARGGGETVALASVVPNPLRASVSLTPTSWGTKVAMTCTYGAGYGGTHSYDLYVVDTSGHRQLVARWRAGPGDTARTTGATDLAPRAISRVELRGSDGTLLLAADV</sequence>
<evidence type="ECO:0000259" key="4">
    <source>
        <dbReference type="Pfam" id="PF13490"/>
    </source>
</evidence>
<evidence type="ECO:0000256" key="1">
    <source>
        <dbReference type="ARBA" id="ARBA00023015"/>
    </source>
</evidence>
<keyword evidence="3" id="KW-1133">Transmembrane helix</keyword>
<evidence type="ECO:0000256" key="2">
    <source>
        <dbReference type="ARBA" id="ARBA00023163"/>
    </source>
</evidence>
<evidence type="ECO:0000313" key="6">
    <source>
        <dbReference type="Proteomes" id="UP001597229"/>
    </source>
</evidence>
<gene>
    <name evidence="5" type="ORF">ACFQ3F_18430</name>
</gene>
<organism evidence="5 6">
    <name type="scientific">Nocardioides ginsengisoli</name>
    <dbReference type="NCBI Taxonomy" id="363868"/>
    <lineage>
        <taxon>Bacteria</taxon>
        <taxon>Bacillati</taxon>
        <taxon>Actinomycetota</taxon>
        <taxon>Actinomycetes</taxon>
        <taxon>Propionibacteriales</taxon>
        <taxon>Nocardioidaceae</taxon>
        <taxon>Nocardioides</taxon>
    </lineage>
</organism>
<keyword evidence="2" id="KW-0804">Transcription</keyword>
<feature type="domain" description="Putative zinc-finger" evidence="4">
    <location>
        <begin position="10"/>
        <end position="36"/>
    </location>
</feature>
<reference evidence="6" key="1">
    <citation type="journal article" date="2019" name="Int. J. Syst. Evol. Microbiol.">
        <title>The Global Catalogue of Microorganisms (GCM) 10K type strain sequencing project: providing services to taxonomists for standard genome sequencing and annotation.</title>
        <authorList>
            <consortium name="The Broad Institute Genomics Platform"/>
            <consortium name="The Broad Institute Genome Sequencing Center for Infectious Disease"/>
            <person name="Wu L."/>
            <person name="Ma J."/>
        </authorList>
    </citation>
    <scope>NUCLEOTIDE SEQUENCE [LARGE SCALE GENOMIC DNA]</scope>
    <source>
        <strain evidence="6">CCUG 52478</strain>
    </source>
</reference>
<protein>
    <submittedName>
        <fullName evidence="5">Anti-sigma factor</fullName>
    </submittedName>
</protein>
<name>A0ABW3W6D3_9ACTN</name>
<accession>A0ABW3W6D3</accession>
<dbReference type="RefSeq" id="WP_367917403.1">
    <property type="nucleotide sequence ID" value="NZ_BAABAC010000004.1"/>
</dbReference>
<evidence type="ECO:0000313" key="5">
    <source>
        <dbReference type="EMBL" id="MFD1249782.1"/>
    </source>
</evidence>
<proteinExistence type="predicted"/>
<feature type="transmembrane region" description="Helical" evidence="3">
    <location>
        <begin position="87"/>
        <end position="107"/>
    </location>
</feature>